<feature type="compositionally biased region" description="Low complexity" evidence="1">
    <location>
        <begin position="65"/>
        <end position="80"/>
    </location>
</feature>
<dbReference type="EMBL" id="JBAFSM010000009">
    <property type="protein sequence ID" value="MEG3436702.1"/>
    <property type="molecule type" value="Genomic_DNA"/>
</dbReference>
<feature type="chain" id="PRO_5043948158" description="Secreted protein" evidence="2">
    <location>
        <begin position="27"/>
        <end position="114"/>
    </location>
</feature>
<feature type="region of interest" description="Disordered" evidence="1">
    <location>
        <begin position="33"/>
        <end position="114"/>
    </location>
</feature>
<sequence>MLRRIFSILAIAFLAVTTFVSLPATARAEGWFQQQSAEQSNPTFQDRYDREDGYSPNNDQFLQDNQYAQNNGQNSQNNDQNRQEQRESSFFNNNQSNQDKGQNQQQSSSDTARS</sequence>
<evidence type="ECO:0008006" key="5">
    <source>
        <dbReference type="Google" id="ProtNLM"/>
    </source>
</evidence>
<evidence type="ECO:0000313" key="3">
    <source>
        <dbReference type="EMBL" id="MEG3436702.1"/>
    </source>
</evidence>
<feature type="compositionally biased region" description="Polar residues" evidence="1">
    <location>
        <begin position="33"/>
        <end position="44"/>
    </location>
</feature>
<name>A0AAW9QRZ0_9CHRO</name>
<keyword evidence="2" id="KW-0732">Signal</keyword>
<comment type="caution">
    <text evidence="3">The sequence shown here is derived from an EMBL/GenBank/DDBJ whole genome shotgun (WGS) entry which is preliminary data.</text>
</comment>
<organism evidence="3 4">
    <name type="scientific">Pannus brasiliensis CCIBt3594</name>
    <dbReference type="NCBI Taxonomy" id="1427578"/>
    <lineage>
        <taxon>Bacteria</taxon>
        <taxon>Bacillati</taxon>
        <taxon>Cyanobacteriota</taxon>
        <taxon>Cyanophyceae</taxon>
        <taxon>Oscillatoriophycideae</taxon>
        <taxon>Chroococcales</taxon>
        <taxon>Microcystaceae</taxon>
        <taxon>Pannus</taxon>
    </lineage>
</organism>
<accession>A0AAW9QRZ0</accession>
<evidence type="ECO:0000313" key="4">
    <source>
        <dbReference type="Proteomes" id="UP001328733"/>
    </source>
</evidence>
<proteinExistence type="predicted"/>
<evidence type="ECO:0000256" key="1">
    <source>
        <dbReference type="SAM" id="MobiDB-lite"/>
    </source>
</evidence>
<feature type="compositionally biased region" description="Polar residues" evidence="1">
    <location>
        <begin position="55"/>
        <end position="64"/>
    </location>
</feature>
<keyword evidence="4" id="KW-1185">Reference proteome</keyword>
<feature type="compositionally biased region" description="Low complexity" evidence="1">
    <location>
        <begin position="88"/>
        <end position="114"/>
    </location>
</feature>
<gene>
    <name evidence="3" type="ORF">V0288_06175</name>
</gene>
<dbReference type="Proteomes" id="UP001328733">
    <property type="component" value="Unassembled WGS sequence"/>
</dbReference>
<dbReference type="AlphaFoldDB" id="A0AAW9QRZ0"/>
<dbReference type="RefSeq" id="WP_332864165.1">
    <property type="nucleotide sequence ID" value="NZ_JBAFSM010000009.1"/>
</dbReference>
<protein>
    <recommendedName>
        <fullName evidence="5">Secreted protein</fullName>
    </recommendedName>
</protein>
<feature type="signal peptide" evidence="2">
    <location>
        <begin position="1"/>
        <end position="26"/>
    </location>
</feature>
<reference evidence="3 4" key="1">
    <citation type="submission" date="2024-01" db="EMBL/GenBank/DDBJ databases">
        <title>Genomic insights into the taxonomy and metabolism of the cyanobacterium Pannus brasiliensis CCIBt3594.</title>
        <authorList>
            <person name="Machado M."/>
            <person name="Botero N.B."/>
            <person name="Andreote A.P.D."/>
            <person name="Feitosa A.M.T."/>
            <person name="Popin R."/>
            <person name="Sivonen K."/>
            <person name="Fiore M.F."/>
        </authorList>
    </citation>
    <scope>NUCLEOTIDE SEQUENCE [LARGE SCALE GENOMIC DNA]</scope>
    <source>
        <strain evidence="3 4">CCIBt3594</strain>
    </source>
</reference>
<evidence type="ECO:0000256" key="2">
    <source>
        <dbReference type="SAM" id="SignalP"/>
    </source>
</evidence>